<evidence type="ECO:0000256" key="1">
    <source>
        <dbReference type="ARBA" id="ARBA00022837"/>
    </source>
</evidence>
<dbReference type="HOGENOM" id="CLU_1787558_0_0_1"/>
<accession>A0A0C3BFJ8</accession>
<evidence type="ECO:0000259" key="3">
    <source>
        <dbReference type="PROSITE" id="PS50222"/>
    </source>
</evidence>
<organism evidence="4 5">
    <name type="scientific">Piloderma croceum (strain F 1598)</name>
    <dbReference type="NCBI Taxonomy" id="765440"/>
    <lineage>
        <taxon>Eukaryota</taxon>
        <taxon>Fungi</taxon>
        <taxon>Dikarya</taxon>
        <taxon>Basidiomycota</taxon>
        <taxon>Agaricomycotina</taxon>
        <taxon>Agaricomycetes</taxon>
        <taxon>Agaricomycetidae</taxon>
        <taxon>Atheliales</taxon>
        <taxon>Atheliaceae</taxon>
        <taxon>Piloderma</taxon>
    </lineage>
</organism>
<dbReference type="AlphaFoldDB" id="A0A0C3BFJ8"/>
<dbReference type="PROSITE" id="PS00018">
    <property type="entry name" value="EF_HAND_1"/>
    <property type="match status" value="1"/>
</dbReference>
<feature type="signal peptide" evidence="2">
    <location>
        <begin position="1"/>
        <end position="22"/>
    </location>
</feature>
<dbReference type="InterPro" id="IPR011992">
    <property type="entry name" value="EF-hand-dom_pair"/>
</dbReference>
<feature type="chain" id="PRO_5002161588" description="EF-hand domain-containing protein" evidence="2">
    <location>
        <begin position="23"/>
        <end position="145"/>
    </location>
</feature>
<dbReference type="Gene3D" id="3.30.70.2800">
    <property type="match status" value="1"/>
</dbReference>
<dbReference type="Pfam" id="PF13164">
    <property type="entry name" value="Diedel"/>
    <property type="match status" value="1"/>
</dbReference>
<dbReference type="Proteomes" id="UP000054166">
    <property type="component" value="Unassembled WGS sequence"/>
</dbReference>
<proteinExistence type="predicted"/>
<reference evidence="4 5" key="1">
    <citation type="submission" date="2014-04" db="EMBL/GenBank/DDBJ databases">
        <authorList>
            <consortium name="DOE Joint Genome Institute"/>
            <person name="Kuo A."/>
            <person name="Tarkka M."/>
            <person name="Buscot F."/>
            <person name="Kohler A."/>
            <person name="Nagy L.G."/>
            <person name="Floudas D."/>
            <person name="Copeland A."/>
            <person name="Barry K.W."/>
            <person name="Cichocki N."/>
            <person name="Veneault-Fourrey C."/>
            <person name="LaButti K."/>
            <person name="Lindquist E.A."/>
            <person name="Lipzen A."/>
            <person name="Lundell T."/>
            <person name="Morin E."/>
            <person name="Murat C."/>
            <person name="Sun H."/>
            <person name="Tunlid A."/>
            <person name="Henrissat B."/>
            <person name="Grigoriev I.V."/>
            <person name="Hibbett D.S."/>
            <person name="Martin F."/>
            <person name="Nordberg H.P."/>
            <person name="Cantor M.N."/>
            <person name="Hua S.X."/>
        </authorList>
    </citation>
    <scope>NUCLEOTIDE SEQUENCE [LARGE SCALE GENOMIC DNA]</scope>
    <source>
        <strain evidence="4 5">F 1598</strain>
    </source>
</reference>
<gene>
    <name evidence="4" type="ORF">PILCRDRAFT_13104</name>
</gene>
<dbReference type="PROSITE" id="PS50222">
    <property type="entry name" value="EF_HAND_2"/>
    <property type="match status" value="1"/>
</dbReference>
<evidence type="ECO:0000256" key="2">
    <source>
        <dbReference type="SAM" id="SignalP"/>
    </source>
</evidence>
<protein>
    <recommendedName>
        <fullName evidence="3">EF-hand domain-containing protein</fullName>
    </recommendedName>
</protein>
<name>A0A0C3BFJ8_PILCF</name>
<keyword evidence="2" id="KW-0732">Signal</keyword>
<dbReference type="OrthoDB" id="3737830at2759"/>
<sequence>MLFGCLTLLFITVSFGFELVHAACCYCPYPYTAGGICYDGTKCTPNCGYGPCNIFACNCDGGCRKGPISRSPIEIPVLPDDESSNLFAITDTDGDGKITFVEWRDSAVRSTFSNENNSTLSRYWARYDTVNVGYLTEDQAIKRRA</sequence>
<dbReference type="InterPro" id="IPR025061">
    <property type="entry name" value="Diedel"/>
</dbReference>
<keyword evidence="5" id="KW-1185">Reference proteome</keyword>
<dbReference type="Gene3D" id="1.10.238.10">
    <property type="entry name" value="EF-hand"/>
    <property type="match status" value="1"/>
</dbReference>
<dbReference type="InterPro" id="IPR018247">
    <property type="entry name" value="EF_Hand_1_Ca_BS"/>
</dbReference>
<keyword evidence="1" id="KW-0106">Calcium</keyword>
<dbReference type="GO" id="GO:0005509">
    <property type="term" value="F:calcium ion binding"/>
    <property type="evidence" value="ECO:0007669"/>
    <property type="project" value="InterPro"/>
</dbReference>
<reference evidence="5" key="2">
    <citation type="submission" date="2015-01" db="EMBL/GenBank/DDBJ databases">
        <title>Evolutionary Origins and Diversification of the Mycorrhizal Mutualists.</title>
        <authorList>
            <consortium name="DOE Joint Genome Institute"/>
            <consortium name="Mycorrhizal Genomics Consortium"/>
            <person name="Kohler A."/>
            <person name="Kuo A."/>
            <person name="Nagy L.G."/>
            <person name="Floudas D."/>
            <person name="Copeland A."/>
            <person name="Barry K.W."/>
            <person name="Cichocki N."/>
            <person name="Veneault-Fourrey C."/>
            <person name="LaButti K."/>
            <person name="Lindquist E.A."/>
            <person name="Lipzen A."/>
            <person name="Lundell T."/>
            <person name="Morin E."/>
            <person name="Murat C."/>
            <person name="Riley R."/>
            <person name="Ohm R."/>
            <person name="Sun H."/>
            <person name="Tunlid A."/>
            <person name="Henrissat B."/>
            <person name="Grigoriev I.V."/>
            <person name="Hibbett D.S."/>
            <person name="Martin F."/>
        </authorList>
    </citation>
    <scope>NUCLEOTIDE SEQUENCE [LARGE SCALE GENOMIC DNA]</scope>
    <source>
        <strain evidence="5">F 1598</strain>
    </source>
</reference>
<dbReference type="InterPro" id="IPR002048">
    <property type="entry name" value="EF_hand_dom"/>
</dbReference>
<dbReference type="SUPFAM" id="SSF47473">
    <property type="entry name" value="EF-hand"/>
    <property type="match status" value="1"/>
</dbReference>
<dbReference type="EMBL" id="KN833039">
    <property type="protein sequence ID" value="KIM76082.1"/>
    <property type="molecule type" value="Genomic_DNA"/>
</dbReference>
<dbReference type="InParanoid" id="A0A0C3BFJ8"/>
<evidence type="ECO:0000313" key="4">
    <source>
        <dbReference type="EMBL" id="KIM76082.1"/>
    </source>
</evidence>
<evidence type="ECO:0000313" key="5">
    <source>
        <dbReference type="Proteomes" id="UP000054166"/>
    </source>
</evidence>
<feature type="domain" description="EF-hand" evidence="3">
    <location>
        <begin position="78"/>
        <end position="113"/>
    </location>
</feature>